<dbReference type="Pfam" id="PF16778">
    <property type="entry name" value="Phage_tail_APC"/>
    <property type="match status" value="1"/>
</dbReference>
<evidence type="ECO:0000313" key="2">
    <source>
        <dbReference type="EMBL" id="AVY92635.1"/>
    </source>
</evidence>
<organism evidence="2 3">
    <name type="scientific">Microvirgula aerodenitrificans</name>
    <dbReference type="NCBI Taxonomy" id="57480"/>
    <lineage>
        <taxon>Bacteria</taxon>
        <taxon>Pseudomonadati</taxon>
        <taxon>Pseudomonadota</taxon>
        <taxon>Betaproteobacteria</taxon>
        <taxon>Neisseriales</taxon>
        <taxon>Aquaspirillaceae</taxon>
        <taxon>Microvirgula</taxon>
    </lineage>
</organism>
<protein>
    <recommendedName>
        <fullName evidence="1">Phage tail assembly chaperone-like domain-containing protein</fullName>
    </recommendedName>
</protein>
<proteinExistence type="predicted"/>
<dbReference type="Gene3D" id="6.10.140.1310">
    <property type="match status" value="1"/>
</dbReference>
<dbReference type="KEGG" id="maer:DAI18_00165"/>
<evidence type="ECO:0000313" key="3">
    <source>
        <dbReference type="Proteomes" id="UP000244173"/>
    </source>
</evidence>
<accession>A0A2U3TGW6</accession>
<keyword evidence="3" id="KW-1185">Reference proteome</keyword>
<feature type="domain" description="Phage tail assembly chaperone-like" evidence="1">
    <location>
        <begin position="71"/>
        <end position="129"/>
    </location>
</feature>
<gene>
    <name evidence="2" type="ORF">DAI18_00165</name>
</gene>
<name>A0A2U3TGW6_9NEIS</name>
<evidence type="ECO:0000259" key="1">
    <source>
        <dbReference type="Pfam" id="PF16778"/>
    </source>
</evidence>
<dbReference type="AlphaFoldDB" id="A0A2U3TGW6"/>
<dbReference type="OrthoDB" id="8594620at2"/>
<reference evidence="2 3" key="1">
    <citation type="submission" date="2018-04" db="EMBL/GenBank/DDBJ databases">
        <title>Denitrifier Microvirgula.</title>
        <authorList>
            <person name="Anderson E."/>
            <person name="Jang J."/>
            <person name="Ishii S."/>
        </authorList>
    </citation>
    <scope>NUCLEOTIDE SEQUENCE [LARGE SCALE GENOMIC DNA]</scope>
    <source>
        <strain evidence="2 3">BE2.4</strain>
    </source>
</reference>
<dbReference type="Proteomes" id="UP000244173">
    <property type="component" value="Chromosome"/>
</dbReference>
<sequence length="143" mass="15205">MSIMLYSAQAGGFYDREIHGDAIPTDAIEITTAEHVALLTGQSAGQRIEADEHGHPVLRDAPAPDDNALADAARARRDALIAATDYLLMPDYPVSAGQLAEVRAYRQALRDLPLQPAFPQAIDWPALPAGYVADEAAAQASAI</sequence>
<dbReference type="InterPro" id="IPR031893">
    <property type="entry name" value="Phage_tail_APC"/>
</dbReference>
<dbReference type="EMBL" id="CP028519">
    <property type="protein sequence ID" value="AVY92635.1"/>
    <property type="molecule type" value="Genomic_DNA"/>
</dbReference>